<evidence type="ECO:0000256" key="1">
    <source>
        <dbReference type="SAM" id="Phobius"/>
    </source>
</evidence>
<keyword evidence="3" id="KW-1185">Reference proteome</keyword>
<protein>
    <submittedName>
        <fullName evidence="2">Uncharacterized protein</fullName>
    </submittedName>
</protein>
<reference evidence="2 3" key="1">
    <citation type="journal article" date="2015" name="Genome Announc.">
        <title>Complete Genome Sequence of Caulobacter crescentus Siphophage Seuss.</title>
        <authorList>
            <person name="Sloan J.M."/>
            <person name="Keene J.L."/>
            <person name="Cahill J.L."/>
            <person name="Rasche E.S."/>
            <person name="Kuty Everett G.F."/>
        </authorList>
    </citation>
    <scope>NUCLEOTIDE SEQUENCE [LARGE SCALE GENOMIC DNA]</scope>
</reference>
<keyword evidence="1" id="KW-0472">Membrane</keyword>
<name>A0A0K1LN40_9CAUD</name>
<keyword evidence="1" id="KW-0812">Transmembrane</keyword>
<sequence>MGRNPYPMSDQVKILIAASIIAFVCLGVALLVEIYKPPPTAENLQHWNESFLRDAYRRAVVIATCPNGQTIYQDPESKRLIVFTDGQPRLVAPGAQLCR</sequence>
<dbReference type="EMBL" id="KT001914">
    <property type="protein sequence ID" value="AKU43633.1"/>
    <property type="molecule type" value="Genomic_DNA"/>
</dbReference>
<feature type="transmembrane region" description="Helical" evidence="1">
    <location>
        <begin position="12"/>
        <end position="32"/>
    </location>
</feature>
<proteinExistence type="predicted"/>
<gene>
    <name evidence="2" type="ORF">CPT_Seuss107</name>
</gene>
<accession>A0A0K1LN40</accession>
<keyword evidence="1" id="KW-1133">Transmembrane helix</keyword>
<organism evidence="2 3">
    <name type="scientific">Caulobacter phage Seuss</name>
    <dbReference type="NCBI Taxonomy" id="1675601"/>
    <lineage>
        <taxon>Viruses</taxon>
        <taxon>Duplodnaviria</taxon>
        <taxon>Heunggongvirae</taxon>
        <taxon>Uroviricota</taxon>
        <taxon>Caudoviricetes</taxon>
        <taxon>Seussvirus</taxon>
        <taxon>Seussvirus seuss</taxon>
    </lineage>
</organism>
<evidence type="ECO:0000313" key="3">
    <source>
        <dbReference type="Proteomes" id="UP000221339"/>
    </source>
</evidence>
<dbReference type="Proteomes" id="UP000221339">
    <property type="component" value="Segment"/>
</dbReference>
<evidence type="ECO:0000313" key="2">
    <source>
        <dbReference type="EMBL" id="AKU43633.1"/>
    </source>
</evidence>